<keyword evidence="1" id="KW-0614">Plasmid</keyword>
<evidence type="ECO:0000313" key="1">
    <source>
        <dbReference type="EMBL" id="ATZ30346.1"/>
    </source>
</evidence>
<protein>
    <submittedName>
        <fullName evidence="1">Threonine dehydrogenase</fullName>
    </submittedName>
</protein>
<organism evidence="1 2">
    <name type="scientific">Escherichia coli</name>
    <dbReference type="NCBI Taxonomy" id="562"/>
    <lineage>
        <taxon>Bacteria</taxon>
        <taxon>Pseudomonadati</taxon>
        <taxon>Pseudomonadota</taxon>
        <taxon>Gammaproteobacteria</taxon>
        <taxon>Enterobacterales</taxon>
        <taxon>Enterobacteriaceae</taxon>
        <taxon>Escherichia</taxon>
    </lineage>
</organism>
<dbReference type="AlphaFoldDB" id="A0A2H4TLB9"/>
<accession>A0A2H4TLB9</accession>
<dbReference type="EMBL" id="CP024977">
    <property type="protein sequence ID" value="ATZ30346.1"/>
    <property type="molecule type" value="Genomic_DNA"/>
</dbReference>
<dbReference type="Proteomes" id="UP000236551">
    <property type="component" value="Plasmid pCV839-15-p3"/>
</dbReference>
<sequence>MKWRYSLRWTLPRTPCPGPQELVSEVVEAGQPAPESVMARWVARAGYAGLHEGIIRRGLNIQEGRGNSCPPTGCITHKC</sequence>
<geneLocation type="plasmid" evidence="2">
    <name>pcv839-15-p3</name>
</geneLocation>
<proteinExistence type="predicted"/>
<gene>
    <name evidence="1" type="ORF">CV83915_3p0048</name>
</gene>
<evidence type="ECO:0000313" key="2">
    <source>
        <dbReference type="Proteomes" id="UP000236551"/>
    </source>
</evidence>
<name>A0A2H4TLB9_ECOLX</name>
<reference evidence="1 2" key="1">
    <citation type="submission" date="2017-11" db="EMBL/GenBank/DDBJ databases">
        <title>Escherichia coli CV839-15 Genome sequencing and assembly.</title>
        <authorList>
            <person name="Li Z."/>
            <person name="Song N."/>
            <person name="Li W."/>
            <person name="Philip H.R."/>
            <person name="Bu Z."/>
            <person name="Siguo L."/>
        </authorList>
    </citation>
    <scope>NUCLEOTIDE SEQUENCE [LARGE SCALE GENOMIC DNA]</scope>
    <source>
        <strain evidence="1 2">CV839-15</strain>
        <plasmid evidence="2">Plasmid pcv839-15-p3</plasmid>
    </source>
</reference>